<dbReference type="GO" id="GO:0032807">
    <property type="term" value="C:DNA ligase IV complex"/>
    <property type="evidence" value="ECO:0007669"/>
    <property type="project" value="TreeGrafter"/>
</dbReference>
<name>A0A8X6H2F4_TRICU</name>
<dbReference type="OrthoDB" id="8064436at2759"/>
<dbReference type="GO" id="GO:0010165">
    <property type="term" value="P:response to X-ray"/>
    <property type="evidence" value="ECO:0007669"/>
    <property type="project" value="TreeGrafter"/>
</dbReference>
<dbReference type="Gene3D" id="2.170.210.10">
    <property type="entry name" value="DNA double-strand break repair and VJ recombination XRCC4, N-terminal"/>
    <property type="match status" value="1"/>
</dbReference>
<dbReference type="InterPro" id="IPR014751">
    <property type="entry name" value="XRCC4-like_C"/>
</dbReference>
<keyword evidence="9" id="KW-1185">Reference proteome</keyword>
<evidence type="ECO:0000313" key="9">
    <source>
        <dbReference type="Proteomes" id="UP000887116"/>
    </source>
</evidence>
<dbReference type="SUPFAM" id="SSF58022">
    <property type="entry name" value="XRCC4, C-terminal oligomerization domain"/>
    <property type="match status" value="1"/>
</dbReference>
<dbReference type="Proteomes" id="UP000887116">
    <property type="component" value="Unassembled WGS sequence"/>
</dbReference>
<keyword evidence="2" id="KW-0227">DNA damage</keyword>
<dbReference type="PANTHER" id="PTHR28559">
    <property type="entry name" value="DNA REPAIR PROTEIN XRCC4"/>
    <property type="match status" value="1"/>
</dbReference>
<evidence type="ECO:0000256" key="5">
    <source>
        <dbReference type="SAM" id="MobiDB-lite"/>
    </source>
</evidence>
<dbReference type="InterPro" id="IPR038051">
    <property type="entry name" value="XRCC4-like_N_sf"/>
</dbReference>
<dbReference type="Gene3D" id="1.20.5.370">
    <property type="match status" value="1"/>
</dbReference>
<organism evidence="8 9">
    <name type="scientific">Trichonephila clavata</name>
    <name type="common">Joro spider</name>
    <name type="synonym">Nephila clavata</name>
    <dbReference type="NCBI Taxonomy" id="2740835"/>
    <lineage>
        <taxon>Eukaryota</taxon>
        <taxon>Metazoa</taxon>
        <taxon>Ecdysozoa</taxon>
        <taxon>Arthropoda</taxon>
        <taxon>Chelicerata</taxon>
        <taxon>Arachnida</taxon>
        <taxon>Araneae</taxon>
        <taxon>Araneomorphae</taxon>
        <taxon>Entelegynae</taxon>
        <taxon>Araneoidea</taxon>
        <taxon>Nephilidae</taxon>
        <taxon>Trichonephila</taxon>
    </lineage>
</organism>
<evidence type="ECO:0000256" key="1">
    <source>
        <dbReference type="ARBA" id="ARBA00004123"/>
    </source>
</evidence>
<comment type="subcellular location">
    <subcellularLocation>
        <location evidence="1">Nucleus</location>
    </subcellularLocation>
</comment>
<feature type="domain" description="XRCC4 N-terminal" evidence="6">
    <location>
        <begin position="18"/>
        <end position="116"/>
    </location>
</feature>
<dbReference type="GO" id="GO:0006310">
    <property type="term" value="P:DNA recombination"/>
    <property type="evidence" value="ECO:0007669"/>
    <property type="project" value="InterPro"/>
</dbReference>
<keyword evidence="3" id="KW-0234">DNA repair</keyword>
<feature type="region of interest" description="Disordered" evidence="5">
    <location>
        <begin position="197"/>
        <end position="244"/>
    </location>
</feature>
<dbReference type="InterPro" id="IPR010585">
    <property type="entry name" value="DNA_repair_prot_XRCC4"/>
</dbReference>
<gene>
    <name evidence="8" type="primary">AVEN_144693_1</name>
    <name evidence="8" type="ORF">TNCT_89631</name>
</gene>
<keyword evidence="4" id="KW-0539">Nucleus</keyword>
<proteinExistence type="predicted"/>
<dbReference type="AlphaFoldDB" id="A0A8X6H2F4"/>
<dbReference type="PANTHER" id="PTHR28559:SF1">
    <property type="entry name" value="DNA REPAIR PROTEIN XRCC4"/>
    <property type="match status" value="1"/>
</dbReference>
<protein>
    <submittedName>
        <fullName evidence="8">Uncharacterized protein</fullName>
    </submittedName>
</protein>
<evidence type="ECO:0000256" key="3">
    <source>
        <dbReference type="ARBA" id="ARBA00023204"/>
    </source>
</evidence>
<dbReference type="GO" id="GO:0005958">
    <property type="term" value="C:DNA-dependent protein kinase-DNA ligase 4 complex"/>
    <property type="evidence" value="ECO:0007669"/>
    <property type="project" value="TreeGrafter"/>
</dbReference>
<dbReference type="Pfam" id="PF06632">
    <property type="entry name" value="XRCC4"/>
    <property type="match status" value="1"/>
</dbReference>
<evidence type="ECO:0000256" key="2">
    <source>
        <dbReference type="ARBA" id="ARBA00022763"/>
    </source>
</evidence>
<evidence type="ECO:0000256" key="4">
    <source>
        <dbReference type="ARBA" id="ARBA00023242"/>
    </source>
</evidence>
<dbReference type="GO" id="GO:0006303">
    <property type="term" value="P:double-strand break repair via nonhomologous end joining"/>
    <property type="evidence" value="ECO:0007669"/>
    <property type="project" value="UniProtKB-ARBA"/>
</dbReference>
<dbReference type="InterPro" id="IPR053961">
    <property type="entry name" value="XRCC4_N"/>
</dbReference>
<accession>A0A8X6H2F4</accession>
<comment type="caution">
    <text evidence="8">The sequence shown here is derived from an EMBL/GenBank/DDBJ whole genome shotgun (WGS) entry which is preliminary data.</text>
</comment>
<dbReference type="Pfam" id="PF21924">
    <property type="entry name" value="XRCC4_CC"/>
    <property type="match status" value="1"/>
</dbReference>
<evidence type="ECO:0000313" key="8">
    <source>
        <dbReference type="EMBL" id="GFQ78459.1"/>
    </source>
</evidence>
<evidence type="ECO:0000259" key="7">
    <source>
        <dbReference type="Pfam" id="PF21924"/>
    </source>
</evidence>
<dbReference type="GO" id="GO:0003677">
    <property type="term" value="F:DNA binding"/>
    <property type="evidence" value="ECO:0007669"/>
    <property type="project" value="InterPro"/>
</dbReference>
<dbReference type="InterPro" id="IPR053962">
    <property type="entry name" value="XRCC4_CC"/>
</dbReference>
<dbReference type="EMBL" id="BMAO01031900">
    <property type="protein sequence ID" value="GFQ78459.1"/>
    <property type="molecule type" value="Genomic_DNA"/>
</dbReference>
<reference evidence="8" key="1">
    <citation type="submission" date="2020-07" db="EMBL/GenBank/DDBJ databases">
        <title>Multicomponent nature underlies the extraordinary mechanical properties of spider dragline silk.</title>
        <authorList>
            <person name="Kono N."/>
            <person name="Nakamura H."/>
            <person name="Mori M."/>
            <person name="Yoshida Y."/>
            <person name="Ohtoshi R."/>
            <person name="Malay A.D."/>
            <person name="Moran D.A.P."/>
            <person name="Tomita M."/>
            <person name="Numata K."/>
            <person name="Arakawa K."/>
        </authorList>
    </citation>
    <scope>NUCLEOTIDE SEQUENCE</scope>
</reference>
<evidence type="ECO:0000259" key="6">
    <source>
        <dbReference type="Pfam" id="PF06632"/>
    </source>
</evidence>
<feature type="domain" description="XRCC4 coiled-coil" evidence="7">
    <location>
        <begin position="144"/>
        <end position="196"/>
    </location>
</feature>
<sequence>MTVQKALLKIHLQNHDDVFLMSEYEMDDKLAVKILNIKQNEIYVGHADDIELRSQAAKIRLTFKEYIDKTIKSLFGSLHNDTKFIYCLDKKDDVYTFKWKSIDCEETVVNLGSMDMKKGNFVFLLTDILQSVSLEMLMLNDKVLKLEIELNQSKSQTSEILKQLSVAIDRKKRLENEMYAKFVCVLNEKKRKIEELIQKPFSNNNNNPKKKSRKTEPVFSDSSDDAGGLLDCKKPGPSSTKEQESLLFLDDNKAIMPINQKRIRSKKIPISRKTDINDASTTKKLSQPMEKVFEDNIESDDSLLNNL</sequence>